<evidence type="ECO:0000313" key="1">
    <source>
        <dbReference type="EMBL" id="QBQ78976.1"/>
    </source>
</evidence>
<name>A0A482MZ55_9CAUD</name>
<organism evidence="1 2">
    <name type="scientific">Escherichia phage vB_EcoM_KWBSE43-6</name>
    <dbReference type="NCBI Taxonomy" id="2508194"/>
    <lineage>
        <taxon>Viruses</taxon>
        <taxon>Duplodnaviria</taxon>
        <taxon>Heunggongvirae</taxon>
        <taxon>Uroviricota</taxon>
        <taxon>Caudoviricetes</taxon>
        <taxon>Pantevenvirales</taxon>
        <taxon>Ackermannviridae</taxon>
        <taxon>Taipeivirus</taxon>
        <taxon>Taipeivirus KWBSE436</taxon>
    </lineage>
</organism>
<sequence length="84" mass="10287">MYTIHKIPCDIVYNSLLEHHKFFISLKKDLAKRIKNSTSGFKYENFKFCYDKDDVNQYYLKLDSKCRDFETQLNEIWFHSVHQQ</sequence>
<protein>
    <submittedName>
        <fullName evidence="1">Uncharacterized protein</fullName>
    </submittedName>
</protein>
<proteinExistence type="predicted"/>
<accession>A0A482MZ55</accession>
<dbReference type="EMBL" id="MK373783">
    <property type="protein sequence ID" value="QBQ78976.1"/>
    <property type="molecule type" value="Genomic_DNA"/>
</dbReference>
<keyword evidence="2" id="KW-1185">Reference proteome</keyword>
<reference evidence="1 2" key="1">
    <citation type="submission" date="2019-01" db="EMBL/GenBank/DDBJ databases">
        <title>Still something new to discover - new insights into E. coli phage diversity and taxonomy.</title>
        <authorList>
            <person name="Korf I.H.E."/>
            <person name="Adriaennsens E."/>
            <person name="Dreiseikelmann B."/>
            <person name="Kropinski A."/>
            <person name="Nimtz M."/>
            <person name="Meier-Kolthoff J.P."/>
            <person name="Rohde M."/>
            <person name="van Raaij M."/>
            <person name="Wittmann J."/>
        </authorList>
    </citation>
    <scope>NUCLEOTIDE SEQUENCE [LARGE SCALE GENOMIC DNA]</scope>
</reference>
<dbReference type="Proteomes" id="UP000300764">
    <property type="component" value="Segment"/>
</dbReference>
<evidence type="ECO:0000313" key="2">
    <source>
        <dbReference type="Proteomes" id="UP000300764"/>
    </source>
</evidence>
<gene>
    <name evidence="1" type="ORF">KWBSE43_00156</name>
</gene>